<name>A0AAY5K0G0_ESOLU</name>
<protein>
    <recommendedName>
        <fullName evidence="12">Hepcidin</fullName>
    </recommendedName>
</protein>
<dbReference type="PANTHER" id="PTHR16877:SF0">
    <property type="entry name" value="HEPCIDIN"/>
    <property type="match status" value="1"/>
</dbReference>
<comment type="subcellular location">
    <subcellularLocation>
        <location evidence="1">Secreted</location>
    </subcellularLocation>
</comment>
<keyword evidence="3" id="KW-0964">Secreted</keyword>
<evidence type="ECO:0000256" key="3">
    <source>
        <dbReference type="ARBA" id="ARBA00022525"/>
    </source>
</evidence>
<reference evidence="10" key="3">
    <citation type="submission" date="2025-09" db="UniProtKB">
        <authorList>
            <consortium name="Ensembl"/>
        </authorList>
    </citation>
    <scope>IDENTIFICATION</scope>
</reference>
<evidence type="ECO:0000313" key="10">
    <source>
        <dbReference type="Ensembl" id="ENSELUP00000082383.1"/>
    </source>
</evidence>
<organism evidence="10 11">
    <name type="scientific">Esox lucius</name>
    <name type="common">Northern pike</name>
    <dbReference type="NCBI Taxonomy" id="8010"/>
    <lineage>
        <taxon>Eukaryota</taxon>
        <taxon>Metazoa</taxon>
        <taxon>Chordata</taxon>
        <taxon>Craniata</taxon>
        <taxon>Vertebrata</taxon>
        <taxon>Euteleostomi</taxon>
        <taxon>Actinopterygii</taxon>
        <taxon>Neopterygii</taxon>
        <taxon>Teleostei</taxon>
        <taxon>Protacanthopterygii</taxon>
        <taxon>Esociformes</taxon>
        <taxon>Esocidae</taxon>
        <taxon>Esox</taxon>
    </lineage>
</organism>
<keyword evidence="4" id="KW-0929">Antimicrobial</keyword>
<keyword evidence="6" id="KW-0732">Signal</keyword>
<evidence type="ECO:0000256" key="7">
    <source>
        <dbReference type="ARBA" id="ARBA00023022"/>
    </source>
</evidence>
<dbReference type="Pfam" id="PF06446">
    <property type="entry name" value="Hepcidin"/>
    <property type="match status" value="1"/>
</dbReference>
<dbReference type="GO" id="GO:0042742">
    <property type="term" value="P:defense response to bacterium"/>
    <property type="evidence" value="ECO:0007669"/>
    <property type="project" value="UniProtKB-KW"/>
</dbReference>
<evidence type="ECO:0000256" key="4">
    <source>
        <dbReference type="ARBA" id="ARBA00022529"/>
    </source>
</evidence>
<dbReference type="GO" id="GO:0006879">
    <property type="term" value="P:intracellular iron ion homeostasis"/>
    <property type="evidence" value="ECO:0007669"/>
    <property type="project" value="InterPro"/>
</dbReference>
<keyword evidence="8" id="KW-1015">Disulfide bond</keyword>
<dbReference type="InterPro" id="IPR010500">
    <property type="entry name" value="Hepcidin"/>
</dbReference>
<keyword evidence="7" id="KW-0044">Antibiotic</keyword>
<reference evidence="10" key="2">
    <citation type="submission" date="2025-08" db="UniProtKB">
        <authorList>
            <consortium name="Ensembl"/>
        </authorList>
    </citation>
    <scope>IDENTIFICATION</scope>
</reference>
<keyword evidence="5" id="KW-0372">Hormone</keyword>
<dbReference type="GeneTree" id="ENSGT00390000013999"/>
<evidence type="ECO:0000313" key="11">
    <source>
        <dbReference type="Proteomes" id="UP000265140"/>
    </source>
</evidence>
<evidence type="ECO:0000256" key="2">
    <source>
        <dbReference type="ARBA" id="ARBA00008022"/>
    </source>
</evidence>
<evidence type="ECO:0000256" key="8">
    <source>
        <dbReference type="ARBA" id="ARBA00023157"/>
    </source>
</evidence>
<dbReference type="GO" id="GO:0005576">
    <property type="term" value="C:extracellular region"/>
    <property type="evidence" value="ECO:0007669"/>
    <property type="project" value="UniProtKB-SubCell"/>
</dbReference>
<evidence type="ECO:0000256" key="5">
    <source>
        <dbReference type="ARBA" id="ARBA00022702"/>
    </source>
</evidence>
<dbReference type="Proteomes" id="UP000265140">
    <property type="component" value="Chromosome 20"/>
</dbReference>
<comment type="similarity">
    <text evidence="2">Belongs to the hepcidin family.</text>
</comment>
<dbReference type="Ensembl" id="ENSELUT00000091219.1">
    <property type="protein sequence ID" value="ENSELUP00000082383.1"/>
    <property type="gene ID" value="ENSELUG00000034817.1"/>
</dbReference>
<accession>A0AAY5K0G0</accession>
<evidence type="ECO:0000256" key="1">
    <source>
        <dbReference type="ARBA" id="ARBA00004613"/>
    </source>
</evidence>
<keyword evidence="9" id="KW-0812">Transmembrane</keyword>
<keyword evidence="9" id="KW-1133">Transmembrane helix</keyword>
<dbReference type="PANTHER" id="PTHR16877">
    <property type="entry name" value="HEPCIDIN"/>
    <property type="match status" value="1"/>
</dbReference>
<reference evidence="10 11" key="1">
    <citation type="submission" date="2020-02" db="EMBL/GenBank/DDBJ databases">
        <title>Esox lucius (northern pike) genome, fEsoLuc1, primary haplotype.</title>
        <authorList>
            <person name="Myers G."/>
            <person name="Karagic N."/>
            <person name="Meyer A."/>
            <person name="Pippel M."/>
            <person name="Reichard M."/>
            <person name="Winkler S."/>
            <person name="Tracey A."/>
            <person name="Sims Y."/>
            <person name="Howe K."/>
            <person name="Rhie A."/>
            <person name="Formenti G."/>
            <person name="Durbin R."/>
            <person name="Fedrigo O."/>
            <person name="Jarvis E.D."/>
        </authorList>
    </citation>
    <scope>NUCLEOTIDE SEQUENCE [LARGE SCALE GENOMIC DNA]</scope>
</reference>
<sequence>TSKQGRPSIADRKGQLTNLVLESSVLRIVLWKVFSVAVTVAVVVVCICIHESTAVPFSEVRPEEAGNIHNPVGDMQQPGGESMNLPPFNFRIKRQSHLSLCRYCCACCYNKGCGFCCKS</sequence>
<dbReference type="GO" id="GO:0005179">
    <property type="term" value="F:hormone activity"/>
    <property type="evidence" value="ECO:0007669"/>
    <property type="project" value="UniProtKB-KW"/>
</dbReference>
<dbReference type="AlphaFoldDB" id="A0AAY5K0G0"/>
<feature type="transmembrane region" description="Helical" evidence="9">
    <location>
        <begin position="28"/>
        <end position="49"/>
    </location>
</feature>
<evidence type="ECO:0008006" key="12">
    <source>
        <dbReference type="Google" id="ProtNLM"/>
    </source>
</evidence>
<keyword evidence="11" id="KW-1185">Reference proteome</keyword>
<evidence type="ECO:0000256" key="9">
    <source>
        <dbReference type="SAM" id="Phobius"/>
    </source>
</evidence>
<evidence type="ECO:0000256" key="6">
    <source>
        <dbReference type="ARBA" id="ARBA00022729"/>
    </source>
</evidence>
<proteinExistence type="inferred from homology"/>
<keyword evidence="9" id="KW-0472">Membrane</keyword>